<name>A0A4V6PUJ1_NOCIG</name>
<accession>A0A4V6PUJ1</accession>
<sequence>MTVTTSTLQTAARTWQISSEAMALLEQFPARPVPVSWPRSRQDRAAVEARLAAPPFRAADPSARSHRKQALQAVLDWLELYPGASWQQRWDATRRQP</sequence>
<reference evidence="1 2" key="1">
    <citation type="submission" date="2019-03" db="EMBL/GenBank/DDBJ databases">
        <title>Genomic Encyclopedia of Type Strains, Phase IV (KMG-IV): sequencing the most valuable type-strain genomes for metagenomic binning, comparative biology and taxonomic classification.</title>
        <authorList>
            <person name="Goeker M."/>
        </authorList>
    </citation>
    <scope>NUCLEOTIDE SEQUENCE [LARGE SCALE GENOMIC DNA]</scope>
    <source>
        <strain evidence="1 2">DSM 44496</strain>
    </source>
</reference>
<dbReference type="AlphaFoldDB" id="A0A4V6PUJ1"/>
<organism evidence="1 2">
    <name type="scientific">Nocardia ignorata</name>
    <dbReference type="NCBI Taxonomy" id="145285"/>
    <lineage>
        <taxon>Bacteria</taxon>
        <taxon>Bacillati</taxon>
        <taxon>Actinomycetota</taxon>
        <taxon>Actinomycetes</taxon>
        <taxon>Mycobacteriales</taxon>
        <taxon>Nocardiaceae</taxon>
        <taxon>Nocardia</taxon>
    </lineage>
</organism>
<gene>
    <name evidence="1" type="ORF">DFR75_10817</name>
</gene>
<comment type="caution">
    <text evidence="1">The sequence shown here is derived from an EMBL/GenBank/DDBJ whole genome shotgun (WGS) entry which is preliminary data.</text>
</comment>
<evidence type="ECO:0000313" key="1">
    <source>
        <dbReference type="EMBL" id="TDP31412.1"/>
    </source>
</evidence>
<keyword evidence="2" id="KW-1185">Reference proteome</keyword>
<dbReference type="Proteomes" id="UP000295087">
    <property type="component" value="Unassembled WGS sequence"/>
</dbReference>
<protein>
    <submittedName>
        <fullName evidence="1">Uncharacterized protein</fullName>
    </submittedName>
</protein>
<dbReference type="EMBL" id="SNXK01000008">
    <property type="protein sequence ID" value="TDP31412.1"/>
    <property type="molecule type" value="Genomic_DNA"/>
</dbReference>
<proteinExistence type="predicted"/>
<dbReference type="RefSeq" id="WP_067488012.1">
    <property type="nucleotide sequence ID" value="NZ_SNXK01000008.1"/>
</dbReference>
<evidence type="ECO:0000313" key="2">
    <source>
        <dbReference type="Proteomes" id="UP000295087"/>
    </source>
</evidence>